<reference evidence="1" key="2">
    <citation type="journal article" date="2024" name="Plant">
        <title>Genomic evolution and insights into agronomic trait innovations of Sesamum species.</title>
        <authorList>
            <person name="Miao H."/>
            <person name="Wang L."/>
            <person name="Qu L."/>
            <person name="Liu H."/>
            <person name="Sun Y."/>
            <person name="Le M."/>
            <person name="Wang Q."/>
            <person name="Wei S."/>
            <person name="Zheng Y."/>
            <person name="Lin W."/>
            <person name="Duan Y."/>
            <person name="Cao H."/>
            <person name="Xiong S."/>
            <person name="Wang X."/>
            <person name="Wei L."/>
            <person name="Li C."/>
            <person name="Ma Q."/>
            <person name="Ju M."/>
            <person name="Zhao R."/>
            <person name="Li G."/>
            <person name="Mu C."/>
            <person name="Tian Q."/>
            <person name="Mei H."/>
            <person name="Zhang T."/>
            <person name="Gao T."/>
            <person name="Zhang H."/>
        </authorList>
    </citation>
    <scope>NUCLEOTIDE SEQUENCE</scope>
    <source>
        <strain evidence="1">3651</strain>
    </source>
</reference>
<name>A0AAE2CQT2_9LAMI</name>
<sequence length="114" mass="12507">MDPAAIHQSAVDYFSDLLATEQGVATPPDLASVLSLLTALQKEAIKWDETKLHTVLLGPLVEQIVAIPFDDLAADRAWWKDEAKGLFTTKSAWGLIRTQAAAQPILSDFWHPVV</sequence>
<reference evidence="1" key="1">
    <citation type="submission" date="2020-06" db="EMBL/GenBank/DDBJ databases">
        <authorList>
            <person name="Li T."/>
            <person name="Hu X."/>
            <person name="Zhang T."/>
            <person name="Song X."/>
            <person name="Zhang H."/>
            <person name="Dai N."/>
            <person name="Sheng W."/>
            <person name="Hou X."/>
            <person name="Wei L."/>
        </authorList>
    </citation>
    <scope>NUCLEOTIDE SEQUENCE</scope>
    <source>
        <strain evidence="1">3651</strain>
        <tissue evidence="1">Leaf</tissue>
    </source>
</reference>
<gene>
    <name evidence="1" type="ORF">Salat_0874100</name>
</gene>
<accession>A0AAE2CQT2</accession>
<proteinExistence type="predicted"/>
<organism evidence="1 2">
    <name type="scientific">Sesamum alatum</name>
    <dbReference type="NCBI Taxonomy" id="300844"/>
    <lineage>
        <taxon>Eukaryota</taxon>
        <taxon>Viridiplantae</taxon>
        <taxon>Streptophyta</taxon>
        <taxon>Embryophyta</taxon>
        <taxon>Tracheophyta</taxon>
        <taxon>Spermatophyta</taxon>
        <taxon>Magnoliopsida</taxon>
        <taxon>eudicotyledons</taxon>
        <taxon>Gunneridae</taxon>
        <taxon>Pentapetalae</taxon>
        <taxon>asterids</taxon>
        <taxon>lamiids</taxon>
        <taxon>Lamiales</taxon>
        <taxon>Pedaliaceae</taxon>
        <taxon>Sesamum</taxon>
    </lineage>
</organism>
<evidence type="ECO:0000313" key="2">
    <source>
        <dbReference type="Proteomes" id="UP001293254"/>
    </source>
</evidence>
<dbReference type="AlphaFoldDB" id="A0AAE2CQT2"/>
<evidence type="ECO:0000313" key="1">
    <source>
        <dbReference type="EMBL" id="KAK4431120.1"/>
    </source>
</evidence>
<keyword evidence="2" id="KW-1185">Reference proteome</keyword>
<protein>
    <submittedName>
        <fullName evidence="1">Uncharacterized protein</fullName>
    </submittedName>
</protein>
<dbReference type="Proteomes" id="UP001293254">
    <property type="component" value="Unassembled WGS sequence"/>
</dbReference>
<comment type="caution">
    <text evidence="1">The sequence shown here is derived from an EMBL/GenBank/DDBJ whole genome shotgun (WGS) entry which is preliminary data.</text>
</comment>
<dbReference type="EMBL" id="JACGWO010000003">
    <property type="protein sequence ID" value="KAK4431120.1"/>
    <property type="molecule type" value="Genomic_DNA"/>
</dbReference>